<evidence type="ECO:0000259" key="8">
    <source>
        <dbReference type="Pfam" id="PF02687"/>
    </source>
</evidence>
<comment type="caution">
    <text evidence="9">The sequence shown here is derived from an EMBL/GenBank/DDBJ whole genome shotgun (WGS) entry which is preliminary data.</text>
</comment>
<feature type="transmembrane region" description="Helical" evidence="7">
    <location>
        <begin position="695"/>
        <end position="715"/>
    </location>
</feature>
<keyword evidence="2" id="KW-1003">Cell membrane</keyword>
<name>A0ABS6D7M1_9FIRM</name>
<dbReference type="InterPro" id="IPR003838">
    <property type="entry name" value="ABC3_permease_C"/>
</dbReference>
<keyword evidence="10" id="KW-1185">Reference proteome</keyword>
<keyword evidence="4 7" id="KW-1133">Transmembrane helix</keyword>
<evidence type="ECO:0000313" key="10">
    <source>
        <dbReference type="Proteomes" id="UP000723714"/>
    </source>
</evidence>
<sequence length="825" mass="89654">MKSYLALAIKELKAQKVMAALILLAVILSSVMSAAVGQSLGILQNMRVNQASSLNGDRHVTFHELRKEQMESLSSDSRVIDAGSYINLGIQRLENSGLTMLVHEYLDTALDQYPLIGKLKEGHLPAAPSEIALPEDVLKYFSEEIKVGSTISLNLAFSRLDGSDSYDYSAQFTVSGILEANYAGYATGTVMAVAGAGSAERVLPDQYRLYSTAFKVQDIRHFQETVDDLAGTLHINENCIQYNWILLDALGISYREKDASDSGNGFSFMAVACILVGILVLIAAGLVIYNILKIAVTKRIREYGTLRAIGGERGQIYRIVALQLLLLCGIGIPIGLFLGVLSAKGILTAATGFLNPDLFMADSSSELNAAIRMAGSGNAVYLLVSAAVTLGFAILAAFPVARYASRVSPTIAMSGSAVKVKRHIRKRRRIRSFEAYYARLNLKRGRGRTVITILSLVMSITVFVALQSFTALLDTSSSVKEMHLGDYAVTNETSGIQPESVKEIRNNEAVEELFTTKLSVYMQDESGKVPAELDFALKPGEILSIAGLDDAQLALRAEDLTKEDIRQLLSGKACIIKNPIAISYQGETAEHTILKKGDVIRVNGVELIVAGIASNPVTINNDGFVNGVQVIVSDETYERLTGEKLYCEVYPVLNQDADRDQFEAWLEGWCDSNPGSHWLSYLLSDAQLAESFEQIHMLCWGLIILIGLIGILNIINTVYSNIHTRVSEIGMQRAIGMSRVSLYKTFLWEGAYYGIFASVIGGGIGYICTIFVNAGASDTLQLVAVPYIPIIEAAFLSVAACLMATAVPLRSISKMSIVESIETVE</sequence>
<dbReference type="Pfam" id="PF02687">
    <property type="entry name" value="FtsX"/>
    <property type="match status" value="2"/>
</dbReference>
<evidence type="ECO:0000256" key="1">
    <source>
        <dbReference type="ARBA" id="ARBA00004651"/>
    </source>
</evidence>
<organism evidence="9 10">
    <name type="scientific">Faecalicatena faecalis</name>
    <dbReference type="NCBI Taxonomy" id="2726362"/>
    <lineage>
        <taxon>Bacteria</taxon>
        <taxon>Bacillati</taxon>
        <taxon>Bacillota</taxon>
        <taxon>Clostridia</taxon>
        <taxon>Lachnospirales</taxon>
        <taxon>Lachnospiraceae</taxon>
        <taxon>Faecalicatena</taxon>
    </lineage>
</organism>
<feature type="transmembrane region" description="Helical" evidence="7">
    <location>
        <begin position="449"/>
        <end position="473"/>
    </location>
</feature>
<feature type="transmembrane region" description="Helical" evidence="7">
    <location>
        <begin position="316"/>
        <end position="338"/>
    </location>
</feature>
<dbReference type="Proteomes" id="UP000723714">
    <property type="component" value="Unassembled WGS sequence"/>
</dbReference>
<evidence type="ECO:0000256" key="5">
    <source>
        <dbReference type="ARBA" id="ARBA00023136"/>
    </source>
</evidence>
<evidence type="ECO:0000256" key="6">
    <source>
        <dbReference type="ARBA" id="ARBA00038076"/>
    </source>
</evidence>
<evidence type="ECO:0000256" key="2">
    <source>
        <dbReference type="ARBA" id="ARBA00022475"/>
    </source>
</evidence>
<feature type="transmembrane region" description="Helical" evidence="7">
    <location>
        <begin position="751"/>
        <end position="772"/>
    </location>
</feature>
<protein>
    <submittedName>
        <fullName evidence="9">ABC transporter permease</fullName>
    </submittedName>
</protein>
<comment type="subcellular location">
    <subcellularLocation>
        <location evidence="1">Cell membrane</location>
        <topology evidence="1">Multi-pass membrane protein</topology>
    </subcellularLocation>
</comment>
<dbReference type="EMBL" id="JABACJ020000016">
    <property type="protein sequence ID" value="MBU3877270.1"/>
    <property type="molecule type" value="Genomic_DNA"/>
</dbReference>
<dbReference type="PANTHER" id="PTHR30572:SF4">
    <property type="entry name" value="ABC TRANSPORTER PERMEASE YTRF"/>
    <property type="match status" value="1"/>
</dbReference>
<keyword evidence="3 7" id="KW-0812">Transmembrane</keyword>
<reference evidence="9 10" key="1">
    <citation type="submission" date="2021-06" db="EMBL/GenBank/DDBJ databases">
        <title>Faecalicatena sp. nov. isolated from porcine feces.</title>
        <authorList>
            <person name="Oh B.S."/>
            <person name="Lee J.H."/>
        </authorList>
    </citation>
    <scope>NUCLEOTIDE SEQUENCE [LARGE SCALE GENOMIC DNA]</scope>
    <source>
        <strain evidence="9 10">AGMB00832</strain>
    </source>
</reference>
<evidence type="ECO:0000256" key="4">
    <source>
        <dbReference type="ARBA" id="ARBA00022989"/>
    </source>
</evidence>
<dbReference type="RefSeq" id="WP_216243625.1">
    <property type="nucleotide sequence ID" value="NZ_JABACJ020000016.1"/>
</dbReference>
<feature type="transmembrane region" description="Helical" evidence="7">
    <location>
        <begin position="379"/>
        <end position="401"/>
    </location>
</feature>
<gene>
    <name evidence="9" type="ORF">HGO97_015805</name>
</gene>
<evidence type="ECO:0000256" key="3">
    <source>
        <dbReference type="ARBA" id="ARBA00022692"/>
    </source>
</evidence>
<feature type="transmembrane region" description="Helical" evidence="7">
    <location>
        <begin position="784"/>
        <end position="807"/>
    </location>
</feature>
<evidence type="ECO:0000313" key="9">
    <source>
        <dbReference type="EMBL" id="MBU3877270.1"/>
    </source>
</evidence>
<dbReference type="PANTHER" id="PTHR30572">
    <property type="entry name" value="MEMBRANE COMPONENT OF TRANSPORTER-RELATED"/>
    <property type="match status" value="1"/>
</dbReference>
<feature type="transmembrane region" description="Helical" evidence="7">
    <location>
        <begin position="266"/>
        <end position="292"/>
    </location>
</feature>
<feature type="domain" description="ABC3 transporter permease C-terminal" evidence="8">
    <location>
        <begin position="275"/>
        <end position="408"/>
    </location>
</feature>
<comment type="similarity">
    <text evidence="6">Belongs to the ABC-4 integral membrane protein family.</text>
</comment>
<proteinExistence type="inferred from homology"/>
<evidence type="ECO:0000256" key="7">
    <source>
        <dbReference type="SAM" id="Phobius"/>
    </source>
</evidence>
<feature type="domain" description="ABC3 transporter permease C-terminal" evidence="8">
    <location>
        <begin position="702"/>
        <end position="817"/>
    </location>
</feature>
<dbReference type="InterPro" id="IPR050250">
    <property type="entry name" value="Macrolide_Exporter_MacB"/>
</dbReference>
<accession>A0ABS6D7M1</accession>
<keyword evidence="5 7" id="KW-0472">Membrane</keyword>